<dbReference type="EMBL" id="QKUF01000028">
    <property type="protein sequence ID" value="PZW23001.1"/>
    <property type="molecule type" value="Genomic_DNA"/>
</dbReference>
<dbReference type="AlphaFoldDB" id="A0A326U0X1"/>
<sequence>MYDVRIYITRIDTLRKNITISN</sequence>
<organism evidence="1 2">
    <name type="scientific">Thermosporothrix hazakensis</name>
    <dbReference type="NCBI Taxonomy" id="644383"/>
    <lineage>
        <taxon>Bacteria</taxon>
        <taxon>Bacillati</taxon>
        <taxon>Chloroflexota</taxon>
        <taxon>Ktedonobacteria</taxon>
        <taxon>Ktedonobacterales</taxon>
        <taxon>Thermosporotrichaceae</taxon>
        <taxon>Thermosporothrix</taxon>
    </lineage>
</organism>
<evidence type="ECO:0000313" key="1">
    <source>
        <dbReference type="EMBL" id="PZW23001.1"/>
    </source>
</evidence>
<gene>
    <name evidence="1" type="ORF">EI42_05213</name>
</gene>
<comment type="caution">
    <text evidence="1">The sequence shown here is derived from an EMBL/GenBank/DDBJ whole genome shotgun (WGS) entry which is preliminary data.</text>
</comment>
<evidence type="ECO:0000313" key="2">
    <source>
        <dbReference type="Proteomes" id="UP000248806"/>
    </source>
</evidence>
<protein>
    <submittedName>
        <fullName evidence="1">Uncharacterized protein</fullName>
    </submittedName>
</protein>
<accession>A0A326U0X1</accession>
<keyword evidence="2" id="KW-1185">Reference proteome</keyword>
<name>A0A326U0X1_THEHA</name>
<dbReference type="Proteomes" id="UP000248806">
    <property type="component" value="Unassembled WGS sequence"/>
</dbReference>
<reference evidence="1 2" key="1">
    <citation type="submission" date="2018-06" db="EMBL/GenBank/DDBJ databases">
        <title>Genomic Encyclopedia of Archaeal and Bacterial Type Strains, Phase II (KMG-II): from individual species to whole genera.</title>
        <authorList>
            <person name="Goeker M."/>
        </authorList>
    </citation>
    <scope>NUCLEOTIDE SEQUENCE [LARGE SCALE GENOMIC DNA]</scope>
    <source>
        <strain evidence="1 2">ATCC BAA-1881</strain>
    </source>
</reference>
<proteinExistence type="predicted"/>